<evidence type="ECO:0000259" key="1">
    <source>
        <dbReference type="Pfam" id="PF00391"/>
    </source>
</evidence>
<reference evidence="2" key="1">
    <citation type="submission" date="2021-04" db="EMBL/GenBank/DDBJ databases">
        <authorList>
            <consortium name="Molecular Ecology Group"/>
        </authorList>
    </citation>
    <scope>NUCLEOTIDE SEQUENCE</scope>
</reference>
<dbReference type="AlphaFoldDB" id="A0A8S3YJU4"/>
<accession>A0A8S3YJU4</accession>
<protein>
    <recommendedName>
        <fullName evidence="1">PEP-utilising enzyme mobile domain-containing protein</fullName>
    </recommendedName>
</protein>
<name>A0A8S3YJU4_9EUPU</name>
<dbReference type="OrthoDB" id="6123450at2759"/>
<organism evidence="2 3">
    <name type="scientific">Candidula unifasciata</name>
    <dbReference type="NCBI Taxonomy" id="100452"/>
    <lineage>
        <taxon>Eukaryota</taxon>
        <taxon>Metazoa</taxon>
        <taxon>Spiralia</taxon>
        <taxon>Lophotrochozoa</taxon>
        <taxon>Mollusca</taxon>
        <taxon>Gastropoda</taxon>
        <taxon>Heterobranchia</taxon>
        <taxon>Euthyneura</taxon>
        <taxon>Panpulmonata</taxon>
        <taxon>Eupulmonata</taxon>
        <taxon>Stylommatophora</taxon>
        <taxon>Helicina</taxon>
        <taxon>Helicoidea</taxon>
        <taxon>Geomitridae</taxon>
        <taxon>Candidula</taxon>
    </lineage>
</organism>
<comment type="caution">
    <text evidence="2">The sequence shown here is derived from an EMBL/GenBank/DDBJ whole genome shotgun (WGS) entry which is preliminary data.</text>
</comment>
<dbReference type="Proteomes" id="UP000678393">
    <property type="component" value="Unassembled WGS sequence"/>
</dbReference>
<dbReference type="InterPro" id="IPR008279">
    <property type="entry name" value="PEP-util_enz_mobile_dom"/>
</dbReference>
<dbReference type="GO" id="GO:0016772">
    <property type="term" value="F:transferase activity, transferring phosphorus-containing groups"/>
    <property type="evidence" value="ECO:0007669"/>
    <property type="project" value="InterPro"/>
</dbReference>
<feature type="domain" description="PEP-utilising enzyme mobile" evidence="1">
    <location>
        <begin position="124"/>
        <end position="194"/>
    </location>
</feature>
<dbReference type="PANTHER" id="PTHR43615:SF1">
    <property type="entry name" value="PPDK_N DOMAIN-CONTAINING PROTEIN"/>
    <property type="match status" value="1"/>
</dbReference>
<gene>
    <name evidence="2" type="ORF">CUNI_LOCUS1279</name>
</gene>
<dbReference type="EMBL" id="CAJHNH020000155">
    <property type="protein sequence ID" value="CAG5115721.1"/>
    <property type="molecule type" value="Genomic_DNA"/>
</dbReference>
<evidence type="ECO:0000313" key="2">
    <source>
        <dbReference type="EMBL" id="CAG5115721.1"/>
    </source>
</evidence>
<keyword evidence="3" id="KW-1185">Reference proteome</keyword>
<feature type="non-terminal residue" evidence="2">
    <location>
        <position position="209"/>
    </location>
</feature>
<dbReference type="InterPro" id="IPR051549">
    <property type="entry name" value="PEP_Utilizing_Enz"/>
</dbReference>
<dbReference type="PANTHER" id="PTHR43615">
    <property type="entry name" value="PHOSPHOENOLPYRUVATE SYNTHASE-RELATED"/>
    <property type="match status" value="1"/>
</dbReference>
<dbReference type="Gene3D" id="3.50.30.10">
    <property type="entry name" value="Phosphohistidine domain"/>
    <property type="match status" value="1"/>
</dbReference>
<sequence>SVSVQMSEIFKLAHSRLATLLHKEGTLPDADLMYFLTHREIGTLLSSHSPHLIIKAQRRRKVLVKQMEKTFERINLCRPMPVVTCNQETSLATLDCLKGMPVSQGQVTGPAQVVHDLQDAWLIKAGDILVVRCTDVGWSPYFPLIAGLVTELGGLISHGAVVAREYGIPCVVNVAGATTIIKSGEPLRLDGRMGIVQRLMTSENGQLNL</sequence>
<proteinExistence type="predicted"/>
<evidence type="ECO:0000313" key="3">
    <source>
        <dbReference type="Proteomes" id="UP000678393"/>
    </source>
</evidence>
<dbReference type="InterPro" id="IPR036637">
    <property type="entry name" value="Phosphohistidine_dom_sf"/>
</dbReference>
<dbReference type="Pfam" id="PF00391">
    <property type="entry name" value="PEP-utilizers"/>
    <property type="match status" value="1"/>
</dbReference>
<dbReference type="SUPFAM" id="SSF52009">
    <property type="entry name" value="Phosphohistidine domain"/>
    <property type="match status" value="1"/>
</dbReference>